<organism evidence="10 11">
    <name type="scientific">Gaiella occulta</name>
    <dbReference type="NCBI Taxonomy" id="1002870"/>
    <lineage>
        <taxon>Bacteria</taxon>
        <taxon>Bacillati</taxon>
        <taxon>Actinomycetota</taxon>
        <taxon>Thermoleophilia</taxon>
        <taxon>Gaiellales</taxon>
        <taxon>Gaiellaceae</taxon>
        <taxon>Gaiella</taxon>
    </lineage>
</organism>
<dbReference type="GO" id="GO:0004177">
    <property type="term" value="F:aminopeptidase activity"/>
    <property type="evidence" value="ECO:0007669"/>
    <property type="project" value="UniProtKB-KW"/>
</dbReference>
<evidence type="ECO:0000256" key="8">
    <source>
        <dbReference type="ARBA" id="ARBA00022801"/>
    </source>
</evidence>
<evidence type="ECO:0000256" key="3">
    <source>
        <dbReference type="ARBA" id="ARBA00001947"/>
    </source>
</evidence>
<accession>A0A7M2YXG4</accession>
<keyword evidence="9" id="KW-0482">Metalloprotease</keyword>
<dbReference type="EMBL" id="QQZY01000003">
    <property type="protein sequence ID" value="RDI74823.1"/>
    <property type="molecule type" value="Genomic_DNA"/>
</dbReference>
<dbReference type="InterPro" id="IPR035097">
    <property type="entry name" value="M29_N-terminal"/>
</dbReference>
<evidence type="ECO:0000313" key="10">
    <source>
        <dbReference type="EMBL" id="RDI74823.1"/>
    </source>
</evidence>
<dbReference type="PANTHER" id="PTHR34448">
    <property type="entry name" value="AMINOPEPTIDASE"/>
    <property type="match status" value="1"/>
</dbReference>
<evidence type="ECO:0000256" key="5">
    <source>
        <dbReference type="ARBA" id="ARBA00022438"/>
    </source>
</evidence>
<comment type="cofactor">
    <cofactor evidence="1">
        <name>Co(2+)</name>
        <dbReference type="ChEBI" id="CHEBI:48828"/>
    </cofactor>
</comment>
<evidence type="ECO:0000256" key="2">
    <source>
        <dbReference type="ARBA" id="ARBA00001946"/>
    </source>
</evidence>
<dbReference type="AlphaFoldDB" id="A0A7M2YXG4"/>
<dbReference type="GO" id="GO:0046872">
    <property type="term" value="F:metal ion binding"/>
    <property type="evidence" value="ECO:0007669"/>
    <property type="project" value="UniProtKB-KW"/>
</dbReference>
<keyword evidence="8" id="KW-0378">Hydrolase</keyword>
<evidence type="ECO:0000256" key="1">
    <source>
        <dbReference type="ARBA" id="ARBA00001941"/>
    </source>
</evidence>
<dbReference type="InterPro" id="IPR000787">
    <property type="entry name" value="Peptidase_M29"/>
</dbReference>
<reference evidence="11" key="2">
    <citation type="journal article" date="2019" name="MicrobiologyOpen">
        <title>High-quality draft genome sequence of Gaiella occulta isolated from a 150 meter deep mineral water borehole and comparison with the genome sequences of other deep-branching lineages of the phylum Actinobacteria.</title>
        <authorList>
            <person name="Severino R."/>
            <person name="Froufe H.J.C."/>
            <person name="Barroso C."/>
            <person name="Albuquerque L."/>
            <person name="Lobo-da-Cunha A."/>
            <person name="da Costa M.S."/>
            <person name="Egas C."/>
        </authorList>
    </citation>
    <scope>NUCLEOTIDE SEQUENCE [LARGE SCALE GENOMIC DNA]</scope>
    <source>
        <strain evidence="11">F2-233</strain>
    </source>
</reference>
<dbReference type="Pfam" id="PF02073">
    <property type="entry name" value="Peptidase_M29"/>
    <property type="match status" value="1"/>
</dbReference>
<comment type="similarity">
    <text evidence="4">Belongs to the peptidase M29 family.</text>
</comment>
<comment type="cofactor">
    <cofactor evidence="3">
        <name>Zn(2+)</name>
        <dbReference type="ChEBI" id="CHEBI:29105"/>
    </cofactor>
</comment>
<dbReference type="GO" id="GO:0006508">
    <property type="term" value="P:proteolysis"/>
    <property type="evidence" value="ECO:0007669"/>
    <property type="project" value="UniProtKB-KW"/>
</dbReference>
<dbReference type="PANTHER" id="PTHR34448:SF3">
    <property type="entry name" value="AMINOPEPTIDASE AMPS"/>
    <property type="match status" value="1"/>
</dbReference>
<keyword evidence="5 10" id="KW-0031">Aminopeptidase</keyword>
<evidence type="ECO:0000256" key="7">
    <source>
        <dbReference type="ARBA" id="ARBA00022723"/>
    </source>
</evidence>
<protein>
    <submittedName>
        <fullName evidence="10">Leucyl aminopeptidase/aminopeptidase T</fullName>
    </submittedName>
</protein>
<keyword evidence="7" id="KW-0479">Metal-binding</keyword>
<evidence type="ECO:0000256" key="6">
    <source>
        <dbReference type="ARBA" id="ARBA00022670"/>
    </source>
</evidence>
<proteinExistence type="inferred from homology"/>
<sequence>MTSEATWKIRAMVASVTADERLDRYARLAVQVGVNLQPGQLLRVAAHPDHLPLARAIARVAYELGARYVEVVYPDPHVRRARIEHAAEETLDWSPPWTLSLIDELAASHGATISIGGDPEPELFADLDPARIARTRGRLIAERLLRAANDRVIAWTIVGYPNPGWAEAVFGEPDVERLWDAVAVATRLDEPDPIAAWWAHIARLRERAALLDERRFDAIRFNGPGTDLTVGLMPESRWLTGAEETLDGLRHVVNMPTEEVFTTPHRLRVDGVVRSTMPLAVNGQVVRGLTVRFEGGRAVEVSATAGADVVREEMRTDGGASFLGEVSLVDGESRVGKTGIVFLDTLFDENAACHIAYGQGITRAMDGADGVPVEDLVPRGFNDSIVHTDFMIGGPDVEVDGIEAGGTAVPLLRGNEWVLPS</sequence>
<dbReference type="Gene3D" id="3.40.1830.10">
    <property type="entry name" value="Thermophilic metalloprotease (M29)"/>
    <property type="match status" value="1"/>
</dbReference>
<dbReference type="PRINTS" id="PR00919">
    <property type="entry name" value="THERMOPTASE"/>
</dbReference>
<comment type="caution">
    <text evidence="10">The sequence shown here is derived from an EMBL/GenBank/DDBJ whole genome shotgun (WGS) entry which is preliminary data.</text>
</comment>
<dbReference type="Proteomes" id="UP000254134">
    <property type="component" value="Unassembled WGS sequence"/>
</dbReference>
<evidence type="ECO:0000256" key="9">
    <source>
        <dbReference type="ARBA" id="ARBA00023049"/>
    </source>
</evidence>
<dbReference type="GO" id="GO:0008237">
    <property type="term" value="F:metallopeptidase activity"/>
    <property type="evidence" value="ECO:0007669"/>
    <property type="project" value="UniProtKB-KW"/>
</dbReference>
<name>A0A7M2YXG4_9ACTN</name>
<evidence type="ECO:0000256" key="4">
    <source>
        <dbReference type="ARBA" id="ARBA00008236"/>
    </source>
</evidence>
<keyword evidence="6" id="KW-0645">Protease</keyword>
<evidence type="ECO:0000313" key="11">
    <source>
        <dbReference type="Proteomes" id="UP000254134"/>
    </source>
</evidence>
<keyword evidence="11" id="KW-1185">Reference proteome</keyword>
<dbReference type="SUPFAM" id="SSF144052">
    <property type="entry name" value="Thermophilic metalloprotease-like"/>
    <property type="match status" value="1"/>
</dbReference>
<comment type="cofactor">
    <cofactor evidence="2">
        <name>Mg(2+)</name>
        <dbReference type="ChEBI" id="CHEBI:18420"/>
    </cofactor>
</comment>
<reference evidence="10 11" key="1">
    <citation type="submission" date="2018-07" db="EMBL/GenBank/DDBJ databases">
        <title>High-quality-draft genome sequence of Gaiella occulta.</title>
        <authorList>
            <person name="Severino R."/>
            <person name="Froufe H.J.C."/>
            <person name="Rainey F.A."/>
            <person name="Barroso C."/>
            <person name="Albuquerque L."/>
            <person name="Lobo-Da-Cunha A."/>
            <person name="Da Costa M.S."/>
            <person name="Egas C."/>
        </authorList>
    </citation>
    <scope>NUCLEOTIDE SEQUENCE [LARGE SCALE GENOMIC DNA]</scope>
    <source>
        <strain evidence="10 11">F2-233</strain>
    </source>
</reference>
<gene>
    <name evidence="10" type="ORF">Gocc_1712</name>
</gene>
<dbReference type="InterPro" id="IPR052170">
    <property type="entry name" value="M29_Exopeptidase"/>
</dbReference>